<proteinExistence type="predicted"/>
<accession>J9PUL7</accession>
<reference evidence="1 2" key="1">
    <citation type="submission" date="2011-09" db="EMBL/GenBank/DDBJ databases">
        <title>Complete Genome Sequence of Bacillus cereus Bacteriophage BCD7.</title>
        <authorList>
            <person name="Lee J.-H."/>
            <person name="Shin H."/>
            <person name="Son B."/>
            <person name="Ryu S."/>
        </authorList>
    </citation>
    <scope>NUCLEOTIDE SEQUENCE [LARGE SCALE GENOMIC DNA]</scope>
</reference>
<sequence length="64" mass="7422">MKTTNWELVAFKLWKALEKVGKAGDVATVSQKHYKDMVTEAERSRYLLIDSDTIEALENKYKTK</sequence>
<evidence type="ECO:0000313" key="1">
    <source>
        <dbReference type="EMBL" id="AEZ50516.1"/>
    </source>
</evidence>
<gene>
    <name evidence="1" type="ORF">BCD7_0069</name>
</gene>
<dbReference type="Proteomes" id="UP000006298">
    <property type="component" value="Segment"/>
</dbReference>
<keyword evidence="2" id="KW-1185">Reference proteome</keyword>
<protein>
    <submittedName>
        <fullName evidence="1">Uncharacterized protein</fullName>
    </submittedName>
</protein>
<organism evidence="1 2">
    <name type="scientific">Bacillus phage BCD7</name>
    <dbReference type="NCBI Taxonomy" id="1136534"/>
    <lineage>
        <taxon>Viruses</taxon>
        <taxon>Duplodnaviria</taxon>
        <taxon>Heunggongvirae</taxon>
        <taxon>Uroviricota</taxon>
        <taxon>Caudoviricetes</taxon>
        <taxon>Becedseptimavirus</taxon>
        <taxon>Becedseptimavirus BCD7</taxon>
    </lineage>
</organism>
<evidence type="ECO:0000313" key="2">
    <source>
        <dbReference type="Proteomes" id="UP000006298"/>
    </source>
</evidence>
<dbReference type="RefSeq" id="YP_007005920.1">
    <property type="nucleotide sequence ID" value="NC_019515.1"/>
</dbReference>
<name>J9PUL7_9CAUD</name>
<dbReference type="GeneID" id="14011588"/>
<dbReference type="KEGG" id="vg:14011588"/>
<dbReference type="EMBL" id="JN712910">
    <property type="protein sequence ID" value="AEZ50516.1"/>
    <property type="molecule type" value="Genomic_DNA"/>
</dbReference>